<name>A0ABT9V8U1_9BACL</name>
<sequence length="202" mass="23060">MAGNREFFNRRLHSLLGVIPVGLFLMQHLVVNHFATGGEDSFNKAAKFMDSLPFKSFLEIFIIFLPLLFHAIYGIYIAFTAKNNVTRYGFFRNWMFLLQRVTGIITLIFVTWHVWETRVAAAFGAEVNFQMMENILSNPFMLAFYIIGVISTIFHFANGLWSFAVSWGITVTPRSQVISTYVTIAIFIALSFVGLRAIFAFV</sequence>
<feature type="transmembrane region" description="Helical" evidence="8">
    <location>
        <begin position="135"/>
        <end position="157"/>
    </location>
</feature>
<evidence type="ECO:0000256" key="4">
    <source>
        <dbReference type="ARBA" id="ARBA00022723"/>
    </source>
</evidence>
<reference evidence="9 10" key="1">
    <citation type="submission" date="2023-07" db="EMBL/GenBank/DDBJ databases">
        <title>Genomic Encyclopedia of Type Strains, Phase IV (KMG-IV): sequencing the most valuable type-strain genomes for metagenomic binning, comparative biology and taxonomic classification.</title>
        <authorList>
            <person name="Goeker M."/>
        </authorList>
    </citation>
    <scope>NUCLEOTIDE SEQUENCE [LARGE SCALE GENOMIC DNA]</scope>
    <source>
        <strain evidence="9 10">DSM 23948</strain>
    </source>
</reference>
<keyword evidence="4" id="KW-0479">Metal-binding</keyword>
<keyword evidence="3 8" id="KW-0812">Transmembrane</keyword>
<dbReference type="InterPro" id="IPR034804">
    <property type="entry name" value="SQR/QFR_C/D"/>
</dbReference>
<gene>
    <name evidence="9" type="ORF">J2S07_003688</name>
</gene>
<evidence type="ECO:0000256" key="1">
    <source>
        <dbReference type="ARBA" id="ARBA00004370"/>
    </source>
</evidence>
<feature type="transmembrane region" description="Helical" evidence="8">
    <location>
        <begin position="12"/>
        <end position="36"/>
    </location>
</feature>
<evidence type="ECO:0000256" key="7">
    <source>
        <dbReference type="ARBA" id="ARBA00023136"/>
    </source>
</evidence>
<dbReference type="NCBIfam" id="TIGR02046">
    <property type="entry name" value="sdhC_b558_fam"/>
    <property type="match status" value="1"/>
</dbReference>
<dbReference type="RefSeq" id="WP_307151821.1">
    <property type="nucleotide sequence ID" value="NZ_JAUSTU010000025.1"/>
</dbReference>
<keyword evidence="10" id="KW-1185">Reference proteome</keyword>
<evidence type="ECO:0000256" key="6">
    <source>
        <dbReference type="ARBA" id="ARBA00023004"/>
    </source>
</evidence>
<protein>
    <submittedName>
        <fullName evidence="9">Succinate dehydrogenase / fumarate reductase cytochrome b subunit</fullName>
    </submittedName>
</protein>
<keyword evidence="2" id="KW-0349">Heme</keyword>
<dbReference type="Gene3D" id="1.20.1300.10">
    <property type="entry name" value="Fumarate reductase/succinate dehydrogenase, transmembrane subunit"/>
    <property type="match status" value="1"/>
</dbReference>
<feature type="transmembrane region" description="Helical" evidence="8">
    <location>
        <begin position="178"/>
        <end position="199"/>
    </location>
</feature>
<comment type="subcellular location">
    <subcellularLocation>
        <location evidence="1">Membrane</location>
    </subcellularLocation>
</comment>
<keyword evidence="6" id="KW-0408">Iron</keyword>
<evidence type="ECO:0000256" key="5">
    <source>
        <dbReference type="ARBA" id="ARBA00022989"/>
    </source>
</evidence>
<evidence type="ECO:0000313" key="10">
    <source>
        <dbReference type="Proteomes" id="UP001231362"/>
    </source>
</evidence>
<feature type="transmembrane region" description="Helical" evidence="8">
    <location>
        <begin position="56"/>
        <end position="79"/>
    </location>
</feature>
<dbReference type="SUPFAM" id="SSF81343">
    <property type="entry name" value="Fumarate reductase respiratory complex transmembrane subunits"/>
    <property type="match status" value="1"/>
</dbReference>
<evidence type="ECO:0000313" key="9">
    <source>
        <dbReference type="EMBL" id="MDQ0157354.1"/>
    </source>
</evidence>
<dbReference type="Proteomes" id="UP001231362">
    <property type="component" value="Unassembled WGS sequence"/>
</dbReference>
<accession>A0ABT9V8U1</accession>
<dbReference type="InterPro" id="IPR000701">
    <property type="entry name" value="SuccDH_FuR_B_TM-su"/>
</dbReference>
<dbReference type="InterPro" id="IPR011138">
    <property type="entry name" value="Cytochrome_b-558"/>
</dbReference>
<keyword evidence="5 8" id="KW-1133">Transmembrane helix</keyword>
<dbReference type="EMBL" id="JAUSTU010000025">
    <property type="protein sequence ID" value="MDQ0157354.1"/>
    <property type="molecule type" value="Genomic_DNA"/>
</dbReference>
<evidence type="ECO:0000256" key="2">
    <source>
        <dbReference type="ARBA" id="ARBA00022617"/>
    </source>
</evidence>
<feature type="transmembrane region" description="Helical" evidence="8">
    <location>
        <begin position="91"/>
        <end position="115"/>
    </location>
</feature>
<dbReference type="CDD" id="cd03497">
    <property type="entry name" value="SQR_TypeB_1_TM"/>
    <property type="match status" value="1"/>
</dbReference>
<evidence type="ECO:0000256" key="3">
    <source>
        <dbReference type="ARBA" id="ARBA00022692"/>
    </source>
</evidence>
<evidence type="ECO:0000256" key="8">
    <source>
        <dbReference type="SAM" id="Phobius"/>
    </source>
</evidence>
<dbReference type="Pfam" id="PF01127">
    <property type="entry name" value="Sdh_cyt"/>
    <property type="match status" value="1"/>
</dbReference>
<comment type="caution">
    <text evidence="9">The sequence shown here is derived from an EMBL/GenBank/DDBJ whole genome shotgun (WGS) entry which is preliminary data.</text>
</comment>
<dbReference type="InterPro" id="IPR016002">
    <property type="entry name" value="Succ_DH_cyt_b558_Firmicute"/>
</dbReference>
<organism evidence="9 10">
    <name type="scientific">Anoxybacillus andreesenii</name>
    <dbReference type="NCBI Taxonomy" id="1325932"/>
    <lineage>
        <taxon>Bacteria</taxon>
        <taxon>Bacillati</taxon>
        <taxon>Bacillota</taxon>
        <taxon>Bacilli</taxon>
        <taxon>Bacillales</taxon>
        <taxon>Anoxybacillaceae</taxon>
        <taxon>Anoxybacillus</taxon>
    </lineage>
</organism>
<dbReference type="PIRSF" id="PIRSF000170">
    <property type="entry name" value="Succ_dh_cyt_b558"/>
    <property type="match status" value="1"/>
</dbReference>
<keyword evidence="7 8" id="KW-0472">Membrane</keyword>
<proteinExistence type="predicted"/>